<feature type="transmembrane region" description="Helical" evidence="1">
    <location>
        <begin position="190"/>
        <end position="217"/>
    </location>
</feature>
<accession>A0AAI9K1X1</accession>
<feature type="transmembrane region" description="Helical" evidence="1">
    <location>
        <begin position="389"/>
        <end position="407"/>
    </location>
</feature>
<keyword evidence="1" id="KW-1133">Transmembrane helix</keyword>
<evidence type="ECO:0000313" key="3">
    <source>
        <dbReference type="Proteomes" id="UP000660047"/>
    </source>
</evidence>
<evidence type="ECO:0000313" key="2">
    <source>
        <dbReference type="EMBL" id="GFO93863.1"/>
    </source>
</evidence>
<dbReference type="InterPro" id="IPR018580">
    <property type="entry name" value="Uncharacterised_YfhO"/>
</dbReference>
<dbReference type="PANTHER" id="PTHR38454:SF1">
    <property type="entry name" value="INTEGRAL MEMBRANE PROTEIN"/>
    <property type="match status" value="1"/>
</dbReference>
<dbReference type="PANTHER" id="PTHR38454">
    <property type="entry name" value="INTEGRAL MEMBRANE PROTEIN-RELATED"/>
    <property type="match status" value="1"/>
</dbReference>
<dbReference type="Proteomes" id="UP000660047">
    <property type="component" value="Unassembled WGS sequence"/>
</dbReference>
<sequence>MSEQRSKKRIAVIIILAFVLPILVLLAVMAICGVIPFGSKSTLVWDSLLQHKDYYGYLWDVFHGKASIEYSAGKSLGGRMIGLIGFYISSPLNIFLVFFSKAHIPYFMVFMIILRIGLCGITGYIYIHNRFRISAKSSLVLSTLYALMEYNVYNCRNVMWLDGVIILPLIALGVWKCINEKRTGLLFGSVFMAILCNWYTGYMVCLMSGILFIVEYLNAYDYKIKDALKNDLRSIGRYVATMICGVLASMCILLPACVSLIGGKATNNTVGLSRIVNMDITQFLSGFDVSAKVNAQDAPLIFTGTIVLVAVIAFFVNKKVKRSEKICMFCLLALLCGSYCLRDMELVWTVFVRSTSYFFRFSFVFSFVMIMIAAREIQLYERGEVENKEIAGAMMTVAAGLAFLYYIKKINSPLRLVVLYLFILCIGALVIRCIRNSRLLINTVCWIAIGLTVLESVYNVYLAFSEYNNDVNAFTEYSLDAENVVDQLNADSGDTFYRYENNYNYLYGLGREIATGESLLYGYNSIEHYSSAYDFNVDRFLANMGYSDIPGEKYFLCETYWNSPMLLADSLLSIKYVQLKDAATGYEDTGIKTKNAEVYKNEYALPLGYPVSEDMGNLSFGSDPFKNQENLISAMTGKNTRVYNDVQTEYVRKDKKNNEVWKLSVANDGPVYVFVDGSDIHNSLYDHNCRIYANGEFVQNACHRFEINSMYLGDYKAGDEIELKIKRDTNKDKRHTIYAAQLDMAEFDNAVQQLKSGYTSNLNISGNKISGEVALDSDSEIFLSIPYEKTWSLTVDGKRADIEELADTFMGIKLSKGQHTIKMVYHTPGLRSGAVASVVGFVLYACMEVIRKRKYKKKKEIA</sequence>
<feature type="transmembrane region" description="Helical" evidence="1">
    <location>
        <begin position="413"/>
        <end position="431"/>
    </location>
</feature>
<organism evidence="2 3">
    <name type="scientific">Coprococcus eutactus</name>
    <dbReference type="NCBI Taxonomy" id="33043"/>
    <lineage>
        <taxon>Bacteria</taxon>
        <taxon>Bacillati</taxon>
        <taxon>Bacillota</taxon>
        <taxon>Clostridia</taxon>
        <taxon>Lachnospirales</taxon>
        <taxon>Lachnospiraceae</taxon>
        <taxon>Coprococcus</taxon>
    </lineage>
</organism>
<feature type="transmembrane region" description="Helical" evidence="1">
    <location>
        <begin position="106"/>
        <end position="127"/>
    </location>
</feature>
<gene>
    <name evidence="2" type="ORF">COEU31_09090</name>
</gene>
<proteinExistence type="predicted"/>
<evidence type="ECO:0000256" key="1">
    <source>
        <dbReference type="SAM" id="Phobius"/>
    </source>
</evidence>
<keyword evidence="1" id="KW-0812">Transmembrane</keyword>
<comment type="caution">
    <text evidence="2">The sequence shown here is derived from an EMBL/GenBank/DDBJ whole genome shotgun (WGS) entry which is preliminary data.</text>
</comment>
<feature type="transmembrane region" description="Helical" evidence="1">
    <location>
        <begin position="238"/>
        <end position="262"/>
    </location>
</feature>
<feature type="transmembrane region" description="Helical" evidence="1">
    <location>
        <begin position="357"/>
        <end position="377"/>
    </location>
</feature>
<feature type="transmembrane region" description="Helical" evidence="1">
    <location>
        <begin position="830"/>
        <end position="850"/>
    </location>
</feature>
<reference evidence="2" key="1">
    <citation type="submission" date="2020-06" db="EMBL/GenBank/DDBJ databases">
        <title>Characterization of fructooligosaccharide metabolism and fructooligosaccharide-degrading enzymes in human commensal butyrate producers.</title>
        <authorList>
            <person name="Tanno H."/>
            <person name="Fujii T."/>
            <person name="Hirano K."/>
            <person name="Maeno S."/>
            <person name="Tonozuka T."/>
            <person name="Sakamoto M."/>
            <person name="Ohkuma M."/>
            <person name="Tochio T."/>
            <person name="Endo A."/>
        </authorList>
    </citation>
    <scope>NUCLEOTIDE SEQUENCE</scope>
    <source>
        <strain evidence="2">JCM 31265</strain>
    </source>
</reference>
<dbReference type="RefSeq" id="WP_082431286.1">
    <property type="nucleotide sequence ID" value="NZ_BLYL01000004.1"/>
</dbReference>
<keyword evidence="1" id="KW-0472">Membrane</keyword>
<name>A0AAI9K1X1_9FIRM</name>
<dbReference type="AlphaFoldDB" id="A0AAI9K1X1"/>
<dbReference type="Pfam" id="PF09586">
    <property type="entry name" value="YfhO"/>
    <property type="match status" value="1"/>
</dbReference>
<feature type="transmembrane region" description="Helical" evidence="1">
    <location>
        <begin position="12"/>
        <end position="37"/>
    </location>
</feature>
<feature type="transmembrane region" description="Helical" evidence="1">
    <location>
        <begin position="298"/>
        <end position="316"/>
    </location>
</feature>
<dbReference type="EMBL" id="BLYL01000004">
    <property type="protein sequence ID" value="GFO93863.1"/>
    <property type="molecule type" value="Genomic_DNA"/>
</dbReference>
<feature type="transmembrane region" description="Helical" evidence="1">
    <location>
        <begin position="80"/>
        <end position="99"/>
    </location>
</feature>
<protein>
    <submittedName>
        <fullName evidence="2">Membrane protein</fullName>
    </submittedName>
</protein>